<evidence type="ECO:0008006" key="4">
    <source>
        <dbReference type="Google" id="ProtNLM"/>
    </source>
</evidence>
<keyword evidence="1" id="KW-1133">Transmembrane helix</keyword>
<reference evidence="2 3" key="1">
    <citation type="submission" date="2018-06" db="EMBL/GenBank/DDBJ databases">
        <title>Genomic Encyclopedia of Archaeal and Bacterial Type Strains, Phase II (KMG-II): from individual species to whole genera.</title>
        <authorList>
            <person name="Goeker M."/>
        </authorList>
    </citation>
    <scope>NUCLEOTIDE SEQUENCE [LARGE SCALE GENOMIC DNA]</scope>
    <source>
        <strain evidence="2 3">DSM 23446</strain>
    </source>
</reference>
<keyword evidence="1" id="KW-0472">Membrane</keyword>
<keyword evidence="1" id="KW-0812">Transmembrane</keyword>
<accession>A0A327P2E1</accession>
<feature type="transmembrane region" description="Helical" evidence="1">
    <location>
        <begin position="42"/>
        <end position="63"/>
    </location>
</feature>
<organism evidence="2 3">
    <name type="scientific">Algoriphagus yeomjeoni</name>
    <dbReference type="NCBI Taxonomy" id="291403"/>
    <lineage>
        <taxon>Bacteria</taxon>
        <taxon>Pseudomonadati</taxon>
        <taxon>Bacteroidota</taxon>
        <taxon>Cytophagia</taxon>
        <taxon>Cytophagales</taxon>
        <taxon>Cyclobacteriaceae</taxon>
        <taxon>Algoriphagus</taxon>
    </lineage>
</organism>
<dbReference type="Proteomes" id="UP000249610">
    <property type="component" value="Unassembled WGS sequence"/>
</dbReference>
<protein>
    <recommendedName>
        <fullName evidence="4">Immunity protein 17 of polymorphic toxin system</fullName>
    </recommendedName>
</protein>
<dbReference type="AlphaFoldDB" id="A0A327P2E1"/>
<keyword evidence="3" id="KW-1185">Reference proteome</keyword>
<proteinExistence type="predicted"/>
<gene>
    <name evidence="2" type="ORF">LV83_03507</name>
</gene>
<evidence type="ECO:0000256" key="1">
    <source>
        <dbReference type="SAM" id="Phobius"/>
    </source>
</evidence>
<evidence type="ECO:0000313" key="3">
    <source>
        <dbReference type="Proteomes" id="UP000249610"/>
    </source>
</evidence>
<name>A0A327P2E1_9BACT</name>
<dbReference type="EMBL" id="QLLK01000012">
    <property type="protein sequence ID" value="RAI85731.1"/>
    <property type="molecule type" value="Genomic_DNA"/>
</dbReference>
<evidence type="ECO:0000313" key="2">
    <source>
        <dbReference type="EMBL" id="RAI85731.1"/>
    </source>
</evidence>
<sequence>MLILVGLAIFGLGVYLYRKVILSDKVGFHKFNYLDKFRRNALIYFLLIGGCILVVRELIIWIWF</sequence>
<comment type="caution">
    <text evidence="2">The sequence shown here is derived from an EMBL/GenBank/DDBJ whole genome shotgun (WGS) entry which is preliminary data.</text>
</comment>